<evidence type="ECO:0000313" key="1">
    <source>
        <dbReference type="EMBL" id="CAF3731899.1"/>
    </source>
</evidence>
<proteinExistence type="predicted"/>
<name>A0A818WVU3_9BILA</name>
<comment type="caution">
    <text evidence="1">The sequence shown here is derived from an EMBL/GenBank/DDBJ whole genome shotgun (WGS) entry which is preliminary data.</text>
</comment>
<reference evidence="1" key="1">
    <citation type="submission" date="2021-02" db="EMBL/GenBank/DDBJ databases">
        <authorList>
            <person name="Nowell W R."/>
        </authorList>
    </citation>
    <scope>NUCLEOTIDE SEQUENCE</scope>
</reference>
<dbReference type="EMBL" id="CAJOBD010000883">
    <property type="protein sequence ID" value="CAF3731899.1"/>
    <property type="molecule type" value="Genomic_DNA"/>
</dbReference>
<gene>
    <name evidence="1" type="ORF">JBS370_LOCUS11464</name>
</gene>
<organism evidence="1 2">
    <name type="scientific">Rotaria sordida</name>
    <dbReference type="NCBI Taxonomy" id="392033"/>
    <lineage>
        <taxon>Eukaryota</taxon>
        <taxon>Metazoa</taxon>
        <taxon>Spiralia</taxon>
        <taxon>Gnathifera</taxon>
        <taxon>Rotifera</taxon>
        <taxon>Eurotatoria</taxon>
        <taxon>Bdelloidea</taxon>
        <taxon>Philodinida</taxon>
        <taxon>Philodinidae</taxon>
        <taxon>Rotaria</taxon>
    </lineage>
</organism>
<protein>
    <submittedName>
        <fullName evidence="1">Uncharacterized protein</fullName>
    </submittedName>
</protein>
<dbReference type="AlphaFoldDB" id="A0A818WVU3"/>
<sequence length="269" mass="31640">MPPILPDSSMFDIPEPYQTTYNNELFLARDILIRKHKRIYAEDTDIRTCVRKLMTLALLPLDKVQITFDDLRTNSSENTRQMLHQLFLYFDNHWMKSIPLALWNAHGYNHRTNSICEDFHNRLNQCIQKSHPNIWSFIKCLQGEEARFKNMLLRINVGAQRRRKIVSTNAIQQRINTLNECYTNNEIDRNQLLDGLSLIVAKGSSEDDSKIDVDFKVDSVDDRDILEKFDLNDIGDLLELCQQQENLEKISLLLYMILRYLGINYLTKN</sequence>
<dbReference type="Proteomes" id="UP000663836">
    <property type="component" value="Unassembled WGS sequence"/>
</dbReference>
<accession>A0A818WVU3</accession>
<evidence type="ECO:0000313" key="2">
    <source>
        <dbReference type="Proteomes" id="UP000663836"/>
    </source>
</evidence>